<dbReference type="PANTHER" id="PTHR40027:SF1">
    <property type="entry name" value="CELL DIVISION PROTEIN DIVIC"/>
    <property type="match status" value="1"/>
</dbReference>
<protein>
    <submittedName>
        <fullName evidence="3">Septum formation initiator family protein</fullName>
    </submittedName>
</protein>
<gene>
    <name evidence="3" type="ORF">ACFP1G_10740</name>
</gene>
<evidence type="ECO:0000256" key="1">
    <source>
        <dbReference type="SAM" id="Coils"/>
    </source>
</evidence>
<reference evidence="4" key="1">
    <citation type="journal article" date="2019" name="Int. J. Syst. Evol. Microbiol.">
        <title>The Global Catalogue of Microorganisms (GCM) 10K type strain sequencing project: providing services to taxonomists for standard genome sequencing and annotation.</title>
        <authorList>
            <consortium name="The Broad Institute Genomics Platform"/>
            <consortium name="The Broad Institute Genome Sequencing Center for Infectious Disease"/>
            <person name="Wu L."/>
            <person name="Ma J."/>
        </authorList>
    </citation>
    <scope>NUCLEOTIDE SEQUENCE [LARGE SCALE GENOMIC DNA]</scope>
    <source>
        <strain evidence="4">CCM 8905</strain>
    </source>
</reference>
<dbReference type="InterPro" id="IPR007060">
    <property type="entry name" value="FtsL/DivIC"/>
</dbReference>
<evidence type="ECO:0000256" key="2">
    <source>
        <dbReference type="SAM" id="Phobius"/>
    </source>
</evidence>
<evidence type="ECO:0000313" key="3">
    <source>
        <dbReference type="EMBL" id="MFC6207936.1"/>
    </source>
</evidence>
<name>A0ABW1STU7_9LACO</name>
<evidence type="ECO:0000313" key="4">
    <source>
        <dbReference type="Proteomes" id="UP001596254"/>
    </source>
</evidence>
<proteinExistence type="predicted"/>
<keyword evidence="2" id="KW-0472">Membrane</keyword>
<feature type="coiled-coil region" evidence="1">
    <location>
        <begin position="75"/>
        <end position="102"/>
    </location>
</feature>
<dbReference type="Proteomes" id="UP001596254">
    <property type="component" value="Unassembled WGS sequence"/>
</dbReference>
<dbReference type="EMBL" id="JBHSSK010000028">
    <property type="protein sequence ID" value="MFC6207936.1"/>
    <property type="molecule type" value="Genomic_DNA"/>
</dbReference>
<keyword evidence="1" id="KW-0175">Coiled coil</keyword>
<comment type="caution">
    <text evidence="3">The sequence shown here is derived from an EMBL/GenBank/DDBJ whole genome shotgun (WGS) entry which is preliminary data.</text>
</comment>
<feature type="transmembrane region" description="Helical" evidence="2">
    <location>
        <begin position="43"/>
        <end position="62"/>
    </location>
</feature>
<dbReference type="InterPro" id="IPR039076">
    <property type="entry name" value="DivIC"/>
</dbReference>
<organism evidence="3 4">
    <name type="scientific">Levilactobacillus tongjiangensis</name>
    <dbReference type="NCBI Taxonomy" id="2486023"/>
    <lineage>
        <taxon>Bacteria</taxon>
        <taxon>Bacillati</taxon>
        <taxon>Bacillota</taxon>
        <taxon>Bacilli</taxon>
        <taxon>Lactobacillales</taxon>
        <taxon>Lactobacillaceae</taxon>
        <taxon>Levilactobacillus</taxon>
    </lineage>
</organism>
<accession>A0ABW1STU7</accession>
<keyword evidence="2" id="KW-1133">Transmembrane helix</keyword>
<sequence length="136" mass="15848">MADVKPRPAKIERLENDYTRRLDKQATQQHHHRWLGKRRARRATRIVVVFAVFMTILGIQWVRTNASLHTVNQQVATSEQQLTKTKATNQKLKLQIKQLNDKDYLGRLIRSKYYYTKSGETVYSLPGDHATDVTAK</sequence>
<dbReference type="RefSeq" id="WP_125694714.1">
    <property type="nucleotide sequence ID" value="NZ_JBHSSK010000028.1"/>
</dbReference>
<keyword evidence="2" id="KW-0812">Transmembrane</keyword>
<keyword evidence="4" id="KW-1185">Reference proteome</keyword>
<dbReference type="PANTHER" id="PTHR40027">
    <property type="entry name" value="CELL DIVISION PROTEIN DIVIC"/>
    <property type="match status" value="1"/>
</dbReference>
<dbReference type="Pfam" id="PF04977">
    <property type="entry name" value="DivIC"/>
    <property type="match status" value="1"/>
</dbReference>